<sequence length="137" mass="15007">MISCCEEGPDCNILRTCQKVIPAKSSIFVKQRYLIQTLPKCLGIEQAPISTIASFDSQVLQLKRGKICLENQVDEGQRHKANFSGVLHDRLASKYTKQDNSSQASQEGVQRFQRIPSLVRSGLGRCAPTGGSSILVG</sequence>
<accession>A0AAW1SWZ0</accession>
<proteinExistence type="predicted"/>
<dbReference type="EMBL" id="JALJOV010000747">
    <property type="protein sequence ID" value="KAK9861510.1"/>
    <property type="molecule type" value="Genomic_DNA"/>
</dbReference>
<keyword evidence="2" id="KW-1185">Reference proteome</keyword>
<protein>
    <submittedName>
        <fullName evidence="1">Uncharacterized protein</fullName>
    </submittedName>
</protein>
<gene>
    <name evidence="1" type="ORF">WJX84_002275</name>
</gene>
<comment type="caution">
    <text evidence="1">The sequence shown here is derived from an EMBL/GenBank/DDBJ whole genome shotgun (WGS) entry which is preliminary data.</text>
</comment>
<dbReference type="AlphaFoldDB" id="A0AAW1SWZ0"/>
<evidence type="ECO:0000313" key="1">
    <source>
        <dbReference type="EMBL" id="KAK9861510.1"/>
    </source>
</evidence>
<dbReference type="Proteomes" id="UP001485043">
    <property type="component" value="Unassembled WGS sequence"/>
</dbReference>
<name>A0AAW1SWZ0_9CHLO</name>
<reference evidence="1 2" key="1">
    <citation type="journal article" date="2024" name="Nat. Commun.">
        <title>Phylogenomics reveals the evolutionary origins of lichenization in chlorophyte algae.</title>
        <authorList>
            <person name="Puginier C."/>
            <person name="Libourel C."/>
            <person name="Otte J."/>
            <person name="Skaloud P."/>
            <person name="Haon M."/>
            <person name="Grisel S."/>
            <person name="Petersen M."/>
            <person name="Berrin J.G."/>
            <person name="Delaux P.M."/>
            <person name="Dal Grande F."/>
            <person name="Keller J."/>
        </authorList>
    </citation>
    <scope>NUCLEOTIDE SEQUENCE [LARGE SCALE GENOMIC DNA]</scope>
    <source>
        <strain evidence="1 2">SAG 2523</strain>
    </source>
</reference>
<organism evidence="1 2">
    <name type="scientific">Apatococcus fuscideae</name>
    <dbReference type="NCBI Taxonomy" id="2026836"/>
    <lineage>
        <taxon>Eukaryota</taxon>
        <taxon>Viridiplantae</taxon>
        <taxon>Chlorophyta</taxon>
        <taxon>core chlorophytes</taxon>
        <taxon>Trebouxiophyceae</taxon>
        <taxon>Chlorellales</taxon>
        <taxon>Chlorellaceae</taxon>
        <taxon>Apatococcus</taxon>
    </lineage>
</organism>
<evidence type="ECO:0000313" key="2">
    <source>
        <dbReference type="Proteomes" id="UP001485043"/>
    </source>
</evidence>